<evidence type="ECO:0000313" key="1">
    <source>
        <dbReference type="EMBL" id="MFD2834437.1"/>
    </source>
</evidence>
<dbReference type="InterPro" id="IPR024530">
    <property type="entry name" value="QSregVF_b"/>
</dbReference>
<dbReference type="RefSeq" id="WP_378213116.1">
    <property type="nucleotide sequence ID" value="NZ_JBHUOJ010000032.1"/>
</dbReference>
<accession>A0ABW5X7M5</accession>
<comment type="caution">
    <text evidence="1">The sequence shown here is derived from an EMBL/GenBank/DDBJ whole genome shotgun (WGS) entry which is preliminary data.</text>
</comment>
<dbReference type="EMBL" id="JBHUOJ010000032">
    <property type="protein sequence ID" value="MFD2834437.1"/>
    <property type="molecule type" value="Genomic_DNA"/>
</dbReference>
<evidence type="ECO:0000313" key="2">
    <source>
        <dbReference type="Proteomes" id="UP001597438"/>
    </source>
</evidence>
<keyword evidence="2" id="KW-1185">Reference proteome</keyword>
<gene>
    <name evidence="1" type="ORF">ACFSYS_14185</name>
</gene>
<dbReference type="Proteomes" id="UP001597438">
    <property type="component" value="Unassembled WGS sequence"/>
</dbReference>
<sequence length="77" mass="9094">MLVPDSKILIELAYAKMPFGKYKGQYLSNIPEPYYVWFSQKGFPQGKLGDQLRQVHEMKINSLESLLFEIRKRYPQP</sequence>
<organism evidence="1 2">
    <name type="scientific">Christiangramia antarctica</name>
    <dbReference type="NCBI Taxonomy" id="2058158"/>
    <lineage>
        <taxon>Bacteria</taxon>
        <taxon>Pseudomonadati</taxon>
        <taxon>Bacteroidota</taxon>
        <taxon>Flavobacteriia</taxon>
        <taxon>Flavobacteriales</taxon>
        <taxon>Flavobacteriaceae</taxon>
        <taxon>Christiangramia</taxon>
    </lineage>
</organism>
<reference evidence="2" key="1">
    <citation type="journal article" date="2019" name="Int. J. Syst. Evol. Microbiol.">
        <title>The Global Catalogue of Microorganisms (GCM) 10K type strain sequencing project: providing services to taxonomists for standard genome sequencing and annotation.</title>
        <authorList>
            <consortium name="The Broad Institute Genomics Platform"/>
            <consortium name="The Broad Institute Genome Sequencing Center for Infectious Disease"/>
            <person name="Wu L."/>
            <person name="Ma J."/>
        </authorList>
    </citation>
    <scope>NUCLEOTIDE SEQUENCE [LARGE SCALE GENOMIC DNA]</scope>
    <source>
        <strain evidence="2">KCTC 52925</strain>
    </source>
</reference>
<dbReference type="Pfam" id="PF12843">
    <property type="entry name" value="QSregVF_b"/>
    <property type="match status" value="1"/>
</dbReference>
<protein>
    <submittedName>
        <fullName evidence="1">DUF3820 family protein</fullName>
    </submittedName>
</protein>
<proteinExistence type="predicted"/>
<name>A0ABW5X7M5_9FLAO</name>